<evidence type="ECO:0000313" key="2">
    <source>
        <dbReference type="EMBL" id="MBJ7537084.1"/>
    </source>
</evidence>
<dbReference type="EMBL" id="JAEMNX010000003">
    <property type="protein sequence ID" value="MBJ7537084.1"/>
    <property type="molecule type" value="Genomic_DNA"/>
</dbReference>
<keyword evidence="1" id="KW-1133">Transmembrane helix</keyword>
<gene>
    <name evidence="2" type="ORF">I8J31_05245</name>
</gene>
<proteinExistence type="predicted"/>
<comment type="caution">
    <text evidence="2">The sequence shown here is derived from an EMBL/GenBank/DDBJ whole genome shotgun (WGS) entry which is preliminary data.</text>
</comment>
<sequence>MHTVMVIACGGVILALFVTLSKLWHLDITATPWGLVLFCVIWIVISLINMYMGISKAGYSLQDELYVLPQVLLTPIVLAYLNLR</sequence>
<dbReference type="RefSeq" id="WP_199467243.1">
    <property type="nucleotide sequence ID" value="NZ_JAEMNX010000003.1"/>
</dbReference>
<reference evidence="2" key="1">
    <citation type="submission" date="2020-12" db="EMBL/GenBank/DDBJ databases">
        <title>Marinomonas arctica sp. nov., a psychrotolerant bacterium isolated from the Arctic.</title>
        <authorList>
            <person name="Zhang Y."/>
        </authorList>
    </citation>
    <scope>NUCLEOTIDE SEQUENCE</scope>
    <source>
        <strain evidence="2">C1424</strain>
    </source>
</reference>
<feature type="transmembrane region" description="Helical" evidence="1">
    <location>
        <begin position="31"/>
        <end position="53"/>
    </location>
</feature>
<name>A0A934MVJ1_9GAMM</name>
<evidence type="ECO:0000313" key="3">
    <source>
        <dbReference type="Proteomes" id="UP000628710"/>
    </source>
</evidence>
<evidence type="ECO:0000256" key="1">
    <source>
        <dbReference type="SAM" id="Phobius"/>
    </source>
</evidence>
<protein>
    <submittedName>
        <fullName evidence="2">Uncharacterized protein</fullName>
    </submittedName>
</protein>
<dbReference type="Proteomes" id="UP000628710">
    <property type="component" value="Unassembled WGS sequence"/>
</dbReference>
<keyword evidence="1" id="KW-0812">Transmembrane</keyword>
<keyword evidence="1" id="KW-0472">Membrane</keyword>
<keyword evidence="3" id="KW-1185">Reference proteome</keyword>
<organism evidence="2 3">
    <name type="scientific">Marinomonas transparens</name>
    <dbReference type="NCBI Taxonomy" id="2795388"/>
    <lineage>
        <taxon>Bacteria</taxon>
        <taxon>Pseudomonadati</taxon>
        <taxon>Pseudomonadota</taxon>
        <taxon>Gammaproteobacteria</taxon>
        <taxon>Oceanospirillales</taxon>
        <taxon>Oceanospirillaceae</taxon>
        <taxon>Marinomonas</taxon>
    </lineage>
</organism>
<accession>A0A934MVJ1</accession>
<dbReference type="AlphaFoldDB" id="A0A934MVJ1"/>
<feature type="transmembrane region" description="Helical" evidence="1">
    <location>
        <begin position="65"/>
        <end position="83"/>
    </location>
</feature>